<name>A0ABT7PHS6_9BACT</name>
<proteinExistence type="predicted"/>
<dbReference type="PANTHER" id="PTHR34846:SF7">
    <property type="entry name" value="BLL7811 PROTEIN"/>
    <property type="match status" value="1"/>
</dbReference>
<reference evidence="3 4" key="1">
    <citation type="submission" date="2023-06" db="EMBL/GenBank/DDBJ databases">
        <title>Roseiconus lacunae JC819 isolated from Gulf of Mannar region, Tamil Nadu.</title>
        <authorList>
            <person name="Pk S."/>
            <person name="Ch S."/>
            <person name="Ch V.R."/>
        </authorList>
    </citation>
    <scope>NUCLEOTIDE SEQUENCE [LARGE SCALE GENOMIC DNA]</scope>
    <source>
        <strain evidence="3 4">JC819</strain>
    </source>
</reference>
<dbReference type="RefSeq" id="WP_261345071.1">
    <property type="nucleotide sequence ID" value="NZ_JASZZN010000006.1"/>
</dbReference>
<feature type="compositionally biased region" description="Basic and acidic residues" evidence="1">
    <location>
        <begin position="10"/>
        <end position="20"/>
    </location>
</feature>
<dbReference type="InterPro" id="IPR003779">
    <property type="entry name" value="CMD-like"/>
</dbReference>
<dbReference type="Pfam" id="PF02627">
    <property type="entry name" value="CMD"/>
    <property type="match status" value="1"/>
</dbReference>
<evidence type="ECO:0000313" key="3">
    <source>
        <dbReference type="EMBL" id="MDM4015736.1"/>
    </source>
</evidence>
<dbReference type="Proteomes" id="UP001239462">
    <property type="component" value="Unassembled WGS sequence"/>
</dbReference>
<comment type="caution">
    <text evidence="3">The sequence shown here is derived from an EMBL/GenBank/DDBJ whole genome shotgun (WGS) entry which is preliminary data.</text>
</comment>
<dbReference type="EMBL" id="JASZZN010000006">
    <property type="protein sequence ID" value="MDM4015736.1"/>
    <property type="molecule type" value="Genomic_DNA"/>
</dbReference>
<accession>A0ABT7PHS6</accession>
<evidence type="ECO:0000259" key="2">
    <source>
        <dbReference type="Pfam" id="PF02627"/>
    </source>
</evidence>
<dbReference type="InterPro" id="IPR029032">
    <property type="entry name" value="AhpD-like"/>
</dbReference>
<protein>
    <submittedName>
        <fullName evidence="3">Carboxymuconolactone decarboxylase family protein</fullName>
    </submittedName>
</protein>
<feature type="region of interest" description="Disordered" evidence="1">
    <location>
        <begin position="1"/>
        <end position="20"/>
    </location>
</feature>
<keyword evidence="4" id="KW-1185">Reference proteome</keyword>
<dbReference type="Gene3D" id="1.20.1290.10">
    <property type="entry name" value="AhpD-like"/>
    <property type="match status" value="1"/>
</dbReference>
<gene>
    <name evidence="3" type="ORF">QTN89_09865</name>
</gene>
<dbReference type="SUPFAM" id="SSF69118">
    <property type="entry name" value="AhpD-like"/>
    <property type="match status" value="1"/>
</dbReference>
<evidence type="ECO:0000313" key="4">
    <source>
        <dbReference type="Proteomes" id="UP001239462"/>
    </source>
</evidence>
<feature type="domain" description="Carboxymuconolactone decarboxylase-like" evidence="2">
    <location>
        <begin position="2"/>
        <end position="50"/>
    </location>
</feature>
<dbReference type="PANTHER" id="PTHR34846">
    <property type="entry name" value="4-CARBOXYMUCONOLACTONE DECARBOXYLASE FAMILY PROTEIN (AFU_ORTHOLOGUE AFUA_6G11590)"/>
    <property type="match status" value="1"/>
</dbReference>
<organism evidence="3 4">
    <name type="scientific">Roseiconus lacunae</name>
    <dbReference type="NCBI Taxonomy" id="2605694"/>
    <lineage>
        <taxon>Bacteria</taxon>
        <taxon>Pseudomonadati</taxon>
        <taxon>Planctomycetota</taxon>
        <taxon>Planctomycetia</taxon>
        <taxon>Pirellulales</taxon>
        <taxon>Pirellulaceae</taxon>
        <taxon>Roseiconus</taxon>
    </lineage>
</organism>
<evidence type="ECO:0000256" key="1">
    <source>
        <dbReference type="SAM" id="MobiDB-lite"/>
    </source>
</evidence>
<sequence length="108" mass="12018">MNGSSVCLDMHTREDRKGTESDHRLFALAAWREAPCFSDSERAALALAEAVTRMSDRTNPVPDEIWNESARRFDEQALATLILKIGMVEFGNRVNATTKQIVGECGCE</sequence>